<feature type="compositionally biased region" description="Basic and acidic residues" evidence="1">
    <location>
        <begin position="120"/>
        <end position="140"/>
    </location>
</feature>
<dbReference type="AlphaFoldDB" id="A0A835BYR6"/>
<keyword evidence="3" id="KW-1185">Reference proteome</keyword>
<proteinExistence type="predicted"/>
<reference evidence="2" key="1">
    <citation type="submission" date="2020-07" db="EMBL/GenBank/DDBJ databases">
        <title>Genome sequence and genetic diversity analysis of an under-domesticated orphan crop, white fonio (Digitaria exilis).</title>
        <authorList>
            <person name="Bennetzen J.L."/>
            <person name="Chen S."/>
            <person name="Ma X."/>
            <person name="Wang X."/>
            <person name="Yssel A.E.J."/>
            <person name="Chaluvadi S.R."/>
            <person name="Johnson M."/>
            <person name="Gangashetty P."/>
            <person name="Hamidou F."/>
            <person name="Sanogo M.D."/>
            <person name="Zwaenepoel A."/>
            <person name="Wallace J."/>
            <person name="Van De Peer Y."/>
            <person name="Van Deynze A."/>
        </authorList>
    </citation>
    <scope>NUCLEOTIDE SEQUENCE</scope>
    <source>
        <tissue evidence="2">Leaves</tissue>
    </source>
</reference>
<evidence type="ECO:0000256" key="1">
    <source>
        <dbReference type="SAM" id="MobiDB-lite"/>
    </source>
</evidence>
<organism evidence="2 3">
    <name type="scientific">Digitaria exilis</name>
    <dbReference type="NCBI Taxonomy" id="1010633"/>
    <lineage>
        <taxon>Eukaryota</taxon>
        <taxon>Viridiplantae</taxon>
        <taxon>Streptophyta</taxon>
        <taxon>Embryophyta</taxon>
        <taxon>Tracheophyta</taxon>
        <taxon>Spermatophyta</taxon>
        <taxon>Magnoliopsida</taxon>
        <taxon>Liliopsida</taxon>
        <taxon>Poales</taxon>
        <taxon>Poaceae</taxon>
        <taxon>PACMAD clade</taxon>
        <taxon>Panicoideae</taxon>
        <taxon>Panicodae</taxon>
        <taxon>Paniceae</taxon>
        <taxon>Anthephorinae</taxon>
        <taxon>Digitaria</taxon>
    </lineage>
</organism>
<accession>A0A835BYR6</accession>
<feature type="compositionally biased region" description="Basic residues" evidence="1">
    <location>
        <begin position="158"/>
        <end position="170"/>
    </location>
</feature>
<evidence type="ECO:0008006" key="4">
    <source>
        <dbReference type="Google" id="ProtNLM"/>
    </source>
</evidence>
<feature type="region of interest" description="Disordered" evidence="1">
    <location>
        <begin position="105"/>
        <end position="209"/>
    </location>
</feature>
<gene>
    <name evidence="2" type="ORF">HU200_029102</name>
</gene>
<dbReference type="Proteomes" id="UP000636709">
    <property type="component" value="Unassembled WGS sequence"/>
</dbReference>
<evidence type="ECO:0000313" key="2">
    <source>
        <dbReference type="EMBL" id="KAF8711096.1"/>
    </source>
</evidence>
<dbReference type="EMBL" id="JACEFO010001753">
    <property type="protein sequence ID" value="KAF8711096.1"/>
    <property type="molecule type" value="Genomic_DNA"/>
</dbReference>
<comment type="caution">
    <text evidence="2">The sequence shown here is derived from an EMBL/GenBank/DDBJ whole genome shotgun (WGS) entry which is preliminary data.</text>
</comment>
<protein>
    <recommendedName>
        <fullName evidence="4">DUF1618 domain-containing protein</fullName>
    </recommendedName>
</protein>
<feature type="compositionally biased region" description="Low complexity" evidence="1">
    <location>
        <begin position="23"/>
        <end position="45"/>
    </location>
</feature>
<feature type="compositionally biased region" description="Low complexity" evidence="1">
    <location>
        <begin position="143"/>
        <end position="152"/>
    </location>
</feature>
<feature type="compositionally biased region" description="Basic and acidic residues" evidence="1">
    <location>
        <begin position="177"/>
        <end position="203"/>
    </location>
</feature>
<name>A0A835BYR6_9POAL</name>
<evidence type="ECO:0000313" key="3">
    <source>
        <dbReference type="Proteomes" id="UP000636709"/>
    </source>
</evidence>
<feature type="region of interest" description="Disordered" evidence="1">
    <location>
        <begin position="23"/>
        <end position="50"/>
    </location>
</feature>
<sequence>MAPMPDPRPRRWIRRCWMPGSTAAGSTDAATGSAAAVDGSTGAGAPPRRSGLATLETTQQDVAPPCCFASSHHAASRRATSLCVESPRRLNRHACLCRTAALPCVEPPSRATGSEQPAGWRREREERPGWLEMREREGRPSRRAASTATPARVEPRRPSSRRAAKPRHRERAASGLEARERGAPGLAGDEREGRPSRRGLETTDEREEEAAGSIHFHILPVYSCVALHMAALFSKTTKAELHLLRHAEWSIQQPELFMIHGAAAFHDSTDGKLMCWADFRRGLIFCNVYDETPVLRYVLFPPADEEVVAQTPHITDTWPMPTPPTRMVCESFDARKHGDTATEWLVLVDTKSNTILSVYRYDKECGHFHGRIFIPSSVPDYFNSSVLSIMFEQSSYGASSVSKPTSRDPP</sequence>